<geneLocation type="plasmid" evidence="3">
    <name>pedy32-46i</name>
</geneLocation>
<feature type="coiled-coil region" evidence="1">
    <location>
        <begin position="130"/>
        <end position="157"/>
    </location>
</feature>
<evidence type="ECO:0000313" key="3">
    <source>
        <dbReference type="Proteomes" id="UP000264006"/>
    </source>
</evidence>
<proteinExistence type="predicted"/>
<dbReference type="KEGG" id="euz:DVS28_b0560"/>
<dbReference type="Proteomes" id="UP000264006">
    <property type="component" value="Plasmid pEDY32-46I"/>
</dbReference>
<protein>
    <submittedName>
        <fullName evidence="2">Uncharacterized protein</fullName>
    </submittedName>
</protein>
<reference evidence="2 3" key="1">
    <citation type="submission" date="2018-09" db="EMBL/GenBank/DDBJ databases">
        <title>Complete genome sequence of Euzebya sp. DY32-46 isolated from seawater of Pacific Ocean.</title>
        <authorList>
            <person name="Xu L."/>
            <person name="Wu Y.-H."/>
            <person name="Xu X.-W."/>
        </authorList>
    </citation>
    <scope>NUCLEOTIDE SEQUENCE [LARGE SCALE GENOMIC DNA]</scope>
    <source>
        <strain evidence="2 3">DY32-46</strain>
        <plasmid evidence="3">pedy32-46i</plasmid>
    </source>
</reference>
<gene>
    <name evidence="2" type="ORF">DVS28_b0560</name>
</gene>
<keyword evidence="1" id="KW-0175">Coiled coil</keyword>
<sequence length="176" mass="19225">MTPDASPAGEEIEWVDGIPAIREYLADRLSPHNLSFGKHRVRELLDIVADPPTTLDTALANRHCTGRGGHAQTRSIDRALLDELLAGRQPTLASRLNFPAVPTSNVVPIRSDQDADVAAEDANAPADADLAAIVGERDALRERVAQLERRVVELRDVIREQATGHARVVEQLTKHL</sequence>
<dbReference type="AlphaFoldDB" id="A0A346Y753"/>
<evidence type="ECO:0000313" key="2">
    <source>
        <dbReference type="EMBL" id="AXV10300.1"/>
    </source>
</evidence>
<keyword evidence="3" id="KW-1185">Reference proteome</keyword>
<evidence type="ECO:0000256" key="1">
    <source>
        <dbReference type="SAM" id="Coils"/>
    </source>
</evidence>
<dbReference type="RefSeq" id="WP_114594863.1">
    <property type="nucleotide sequence ID" value="NZ_CP031166.1"/>
</dbReference>
<keyword evidence="2" id="KW-0614">Plasmid</keyword>
<dbReference type="EMBL" id="CP031166">
    <property type="protein sequence ID" value="AXV10300.1"/>
    <property type="molecule type" value="Genomic_DNA"/>
</dbReference>
<organism evidence="2 3">
    <name type="scientific">Euzebya pacifica</name>
    <dbReference type="NCBI Taxonomy" id="1608957"/>
    <lineage>
        <taxon>Bacteria</taxon>
        <taxon>Bacillati</taxon>
        <taxon>Actinomycetota</taxon>
        <taxon>Nitriliruptoria</taxon>
        <taxon>Euzebyales</taxon>
    </lineage>
</organism>
<name>A0A346Y753_9ACTN</name>
<accession>A0A346Y753</accession>